<feature type="transmembrane region" description="Helical" evidence="1">
    <location>
        <begin position="60"/>
        <end position="81"/>
    </location>
</feature>
<keyword evidence="1" id="KW-0472">Membrane</keyword>
<evidence type="ECO:0000256" key="1">
    <source>
        <dbReference type="SAM" id="Phobius"/>
    </source>
</evidence>
<dbReference type="EMBL" id="SIZV01000024">
    <property type="protein sequence ID" value="TBR50151.1"/>
    <property type="molecule type" value="Genomic_DNA"/>
</dbReference>
<feature type="transmembrane region" description="Helical" evidence="1">
    <location>
        <begin position="88"/>
        <end position="105"/>
    </location>
</feature>
<organism evidence="2 3">
    <name type="scientific">Escherichia albertii</name>
    <dbReference type="NCBI Taxonomy" id="208962"/>
    <lineage>
        <taxon>Bacteria</taxon>
        <taxon>Pseudomonadati</taxon>
        <taxon>Pseudomonadota</taxon>
        <taxon>Gammaproteobacteria</taxon>
        <taxon>Enterobacterales</taxon>
        <taxon>Enterobacteriaceae</taxon>
        <taxon>Escherichia</taxon>
    </lineage>
</organism>
<feature type="transmembrane region" description="Helical" evidence="1">
    <location>
        <begin position="111"/>
        <end position="128"/>
    </location>
</feature>
<proteinExistence type="predicted"/>
<dbReference type="Proteomes" id="UP000292187">
    <property type="component" value="Unassembled WGS sequence"/>
</dbReference>
<reference evidence="2 3" key="1">
    <citation type="submission" date="2019-02" db="EMBL/GenBank/DDBJ databases">
        <title>Draft genome sequence of Escherichia albertii strain Mex-12/320a, isolated from an infant with diarrhea, harboring virulence genes associated with diarrheagenic strains of enteropathogenic E. coli.</title>
        <authorList>
            <person name="Maldonado-Puga S."/>
            <person name="Meza-Segura M."/>
            <person name="Zaidi M.B."/>
            <person name="Estrada-Garcia T."/>
        </authorList>
    </citation>
    <scope>NUCLEOTIDE SEQUENCE [LARGE SCALE GENOMIC DNA]</scope>
    <source>
        <strain evidence="2 3">Mex-12/320a</strain>
    </source>
</reference>
<gene>
    <name evidence="2" type="ORF">EYS06_17380</name>
</gene>
<dbReference type="RefSeq" id="WP_059270123.1">
    <property type="nucleotide sequence ID" value="NZ_BBVT01000002.1"/>
</dbReference>
<keyword evidence="1" id="KW-0812">Transmembrane</keyword>
<comment type="caution">
    <text evidence="2">The sequence shown here is derived from an EMBL/GenBank/DDBJ whole genome shotgun (WGS) entry which is preliminary data.</text>
</comment>
<feature type="transmembrane region" description="Helical" evidence="1">
    <location>
        <begin position="6"/>
        <end position="28"/>
    </location>
</feature>
<name>A0A7Z8DY17_ESCAL</name>
<protein>
    <submittedName>
        <fullName evidence="2">Uncharacterized protein</fullName>
    </submittedName>
</protein>
<dbReference type="AlphaFoldDB" id="A0A7Z8DY17"/>
<sequence length="228" mass="25605">MKWLWQIYIILFFLFIQFIIAGFSSCFIDLTEANTAALLLAPGTISLLFFLLPFENLRGLYRICAAIASVALTVTFNYWHLVEGNKELVLVAQLALFIGCMAYASERYKKGLVLSSLLLAALCIAGVLRQVWLERQFYQVNICIVNKAGGCGASNHCFRDIEQRRCDTSEYSNDLFTGEEYVNVWFDYVNGTPLVNVAGQNDKSAQYMLCGNTLLPVGRTGEIICESR</sequence>
<evidence type="ECO:0000313" key="3">
    <source>
        <dbReference type="Proteomes" id="UP000292187"/>
    </source>
</evidence>
<feature type="transmembrane region" description="Helical" evidence="1">
    <location>
        <begin position="35"/>
        <end position="54"/>
    </location>
</feature>
<dbReference type="PROSITE" id="PS51257">
    <property type="entry name" value="PROKAR_LIPOPROTEIN"/>
    <property type="match status" value="1"/>
</dbReference>
<evidence type="ECO:0000313" key="2">
    <source>
        <dbReference type="EMBL" id="TBR50151.1"/>
    </source>
</evidence>
<keyword evidence="1" id="KW-1133">Transmembrane helix</keyword>
<accession>A0A7Z8DY17</accession>